<dbReference type="Proteomes" id="UP000051295">
    <property type="component" value="Unassembled WGS sequence"/>
</dbReference>
<feature type="compositionally biased region" description="Basic and acidic residues" evidence="1">
    <location>
        <begin position="9"/>
        <end position="31"/>
    </location>
</feature>
<reference evidence="2 3" key="1">
    <citation type="submission" date="2015-04" db="EMBL/GenBank/DDBJ databases">
        <title>The draft genome sequence of Roseovarius sp.R12b.</title>
        <authorList>
            <person name="Li G."/>
            <person name="Lai Q."/>
            <person name="Shao Z."/>
            <person name="Yan P."/>
        </authorList>
    </citation>
    <scope>NUCLEOTIDE SEQUENCE [LARGE SCALE GENOMIC DNA]</scope>
    <source>
        <strain evidence="2 3">R12B</strain>
    </source>
</reference>
<sequence>MQEILIDLPPRERSALHMAQEKRAQTDPARHPRDHRLRSPSVSPRCPERRGFRKRLDSILD</sequence>
<evidence type="ECO:0000313" key="3">
    <source>
        <dbReference type="Proteomes" id="UP000051295"/>
    </source>
</evidence>
<evidence type="ECO:0000313" key="2">
    <source>
        <dbReference type="EMBL" id="KRS11496.1"/>
    </source>
</evidence>
<dbReference type="AlphaFoldDB" id="A0A0T5NRC4"/>
<proteinExistence type="predicted"/>
<dbReference type="EMBL" id="LAXJ01000019">
    <property type="protein sequence ID" value="KRS11496.1"/>
    <property type="molecule type" value="Genomic_DNA"/>
</dbReference>
<comment type="caution">
    <text evidence="2">The sequence shown here is derived from an EMBL/GenBank/DDBJ whole genome shotgun (WGS) entry which is preliminary data.</text>
</comment>
<gene>
    <name evidence="2" type="ORF">XM53_16245</name>
</gene>
<accession>A0A0T5NRC4</accession>
<organism evidence="2 3">
    <name type="scientific">Roseovarius atlanticus</name>
    <dbReference type="NCBI Taxonomy" id="1641875"/>
    <lineage>
        <taxon>Bacteria</taxon>
        <taxon>Pseudomonadati</taxon>
        <taxon>Pseudomonadota</taxon>
        <taxon>Alphaproteobacteria</taxon>
        <taxon>Rhodobacterales</taxon>
        <taxon>Roseobacteraceae</taxon>
        <taxon>Roseovarius</taxon>
    </lineage>
</organism>
<keyword evidence="3" id="KW-1185">Reference proteome</keyword>
<feature type="compositionally biased region" description="Basic and acidic residues" evidence="1">
    <location>
        <begin position="46"/>
        <end position="61"/>
    </location>
</feature>
<name>A0A0T5NRC4_9RHOB</name>
<evidence type="ECO:0000256" key="1">
    <source>
        <dbReference type="SAM" id="MobiDB-lite"/>
    </source>
</evidence>
<protein>
    <submittedName>
        <fullName evidence="2">Uncharacterized protein</fullName>
    </submittedName>
</protein>
<feature type="region of interest" description="Disordered" evidence="1">
    <location>
        <begin position="1"/>
        <end position="61"/>
    </location>
</feature>